<dbReference type="SUPFAM" id="SSF50156">
    <property type="entry name" value="PDZ domain-like"/>
    <property type="match status" value="1"/>
</dbReference>
<proteinExistence type="predicted"/>
<dbReference type="Proteomes" id="UP001054902">
    <property type="component" value="Unassembled WGS sequence"/>
</dbReference>
<dbReference type="SMART" id="SM00228">
    <property type="entry name" value="PDZ"/>
    <property type="match status" value="1"/>
</dbReference>
<dbReference type="EMBL" id="BLLK01000046">
    <property type="protein sequence ID" value="GFH52738.1"/>
    <property type="molecule type" value="Genomic_DNA"/>
</dbReference>
<sequence>MSQSVATDTSYSVKIKKKKGDKIGVTLFKGEDGSISVSNIRPNTPAAKTNFKRLGDRILTINGKNAEEFSTKEAAEFLQKSKGEVEIVLDDVGAEPDPSVVTTPEEIASDEPVQNEDAKDYLTAASSVVILKDIASVKEQLFNVEKISSWSNLYESASLLSEGTSGPSSIGATVELKTYSGTVTKEEIIKATGQEIRLLVQPESLHGPFEHIEKIFKVESVMVGVSKVTVTYKYRVKFGVLGASVMGGMVQKEMGDGAFGCAYGLKHYVETEEEVTAGTKLYEPITFGTLTE</sequence>
<dbReference type="InterPro" id="IPR023393">
    <property type="entry name" value="START-like_dom_sf"/>
</dbReference>
<dbReference type="InterPro" id="IPR001478">
    <property type="entry name" value="PDZ"/>
</dbReference>
<evidence type="ECO:0000313" key="3">
    <source>
        <dbReference type="Proteomes" id="UP001054902"/>
    </source>
</evidence>
<evidence type="ECO:0000313" key="2">
    <source>
        <dbReference type="EMBL" id="GFH52738.1"/>
    </source>
</evidence>
<protein>
    <recommendedName>
        <fullName evidence="1">PDZ domain-containing protein</fullName>
    </recommendedName>
</protein>
<reference evidence="2 3" key="1">
    <citation type="journal article" date="2021" name="Sci. Rep.">
        <title>The genome of the diatom Chaetoceros tenuissimus carries an ancient integrated fragment of an extant virus.</title>
        <authorList>
            <person name="Hongo Y."/>
            <person name="Kimura K."/>
            <person name="Takaki Y."/>
            <person name="Yoshida Y."/>
            <person name="Baba S."/>
            <person name="Kobayashi G."/>
            <person name="Nagasaki K."/>
            <person name="Hano T."/>
            <person name="Tomaru Y."/>
        </authorList>
    </citation>
    <scope>NUCLEOTIDE SEQUENCE [LARGE SCALE GENOMIC DNA]</scope>
    <source>
        <strain evidence="2 3">NIES-3715</strain>
    </source>
</reference>
<dbReference type="AlphaFoldDB" id="A0AAD3CVH9"/>
<comment type="caution">
    <text evidence="2">The sequence shown here is derived from an EMBL/GenBank/DDBJ whole genome shotgun (WGS) entry which is preliminary data.</text>
</comment>
<feature type="domain" description="PDZ" evidence="1">
    <location>
        <begin position="12"/>
        <end position="93"/>
    </location>
</feature>
<dbReference type="CDD" id="cd07812">
    <property type="entry name" value="SRPBCC"/>
    <property type="match status" value="1"/>
</dbReference>
<dbReference type="CDD" id="cd00136">
    <property type="entry name" value="PDZ_canonical"/>
    <property type="match status" value="1"/>
</dbReference>
<gene>
    <name evidence="2" type="ORF">CTEN210_09214</name>
</gene>
<name>A0AAD3CVH9_9STRA</name>
<accession>A0AAD3CVH9</accession>
<dbReference type="Pfam" id="PF00595">
    <property type="entry name" value="PDZ"/>
    <property type="match status" value="1"/>
</dbReference>
<organism evidence="2 3">
    <name type="scientific">Chaetoceros tenuissimus</name>
    <dbReference type="NCBI Taxonomy" id="426638"/>
    <lineage>
        <taxon>Eukaryota</taxon>
        <taxon>Sar</taxon>
        <taxon>Stramenopiles</taxon>
        <taxon>Ochrophyta</taxon>
        <taxon>Bacillariophyta</taxon>
        <taxon>Coscinodiscophyceae</taxon>
        <taxon>Chaetocerotophycidae</taxon>
        <taxon>Chaetocerotales</taxon>
        <taxon>Chaetocerotaceae</taxon>
        <taxon>Chaetoceros</taxon>
    </lineage>
</organism>
<dbReference type="Gene3D" id="3.30.530.20">
    <property type="match status" value="1"/>
</dbReference>
<keyword evidence="3" id="KW-1185">Reference proteome</keyword>
<dbReference type="Gene3D" id="2.30.42.10">
    <property type="match status" value="1"/>
</dbReference>
<dbReference type="PROSITE" id="PS50106">
    <property type="entry name" value="PDZ"/>
    <property type="match status" value="1"/>
</dbReference>
<dbReference type="InterPro" id="IPR036034">
    <property type="entry name" value="PDZ_sf"/>
</dbReference>
<evidence type="ECO:0000259" key="1">
    <source>
        <dbReference type="PROSITE" id="PS50106"/>
    </source>
</evidence>